<evidence type="ECO:0000313" key="2">
    <source>
        <dbReference type="Proteomes" id="UP000315423"/>
    </source>
</evidence>
<dbReference type="EMBL" id="QYBA01000016">
    <property type="protein sequence ID" value="TKY92451.1"/>
    <property type="molecule type" value="Genomic_DNA"/>
</dbReference>
<reference evidence="1" key="1">
    <citation type="submission" date="2018-09" db="EMBL/GenBank/DDBJ databases">
        <title>A genomic encyclopedia of anaerobic methanotrophic archaea.</title>
        <authorList>
            <person name="Skennerton C.T."/>
            <person name="Chadwick G.L."/>
            <person name="Laso-Perez R."/>
            <person name="Leu A.O."/>
            <person name="Speth D.R."/>
            <person name="Yu H."/>
            <person name="Morgan-Lang C."/>
            <person name="Hatzenpichler R."/>
            <person name="Goudeau D."/>
            <person name="Malmstrom R."/>
            <person name="Woyke T."/>
            <person name="Hallam S."/>
            <person name="Tyson G.W."/>
            <person name="Wegener G."/>
            <person name="Boetius A."/>
            <person name="Orphan V.J."/>
        </authorList>
    </citation>
    <scope>NUCLEOTIDE SEQUENCE</scope>
    <source>
        <strain evidence="1">CONS3730D10UFb2</strain>
    </source>
</reference>
<gene>
    <name evidence="1" type="ORF">C5S46_00570</name>
</gene>
<comment type="caution">
    <text evidence="1">The sequence shown here is derived from an EMBL/GenBank/DDBJ whole genome shotgun (WGS) entry which is preliminary data.</text>
</comment>
<dbReference type="Proteomes" id="UP000315423">
    <property type="component" value="Unassembled WGS sequence"/>
</dbReference>
<evidence type="ECO:0000313" key="1">
    <source>
        <dbReference type="EMBL" id="TKY92451.1"/>
    </source>
</evidence>
<sequence length="303" mass="33609">MTETLEKIITKGFNTWIKNLNICIPLVINYVITLLIETFAIVIIIVGILGININDEMLFTSNEEVIELFLSSVDGNLVFIAILAVLYIIITMLTSSYFSAGAIGMCQSATSRGDTTIEDMISAGNKNFIHVFMANLLIGLMVLAGIVFMVPGGLLIGNNIDTIEAGELGLGIIFFIMGLFIWVIYIIILSVILSMIMYAIIIERIGALEGIHKGYQFFMDNKLSVIFIWLISIIITFTIGSIFFVIGQILTLTGIIGLNMIWSLGSSLVIITTIQPLIMVWWTRLYIVKTGKSPYIDDLLDPW</sequence>
<proteinExistence type="predicted"/>
<name>A0AC61SCZ2_9EURY</name>
<protein>
    <submittedName>
        <fullName evidence="1">Uncharacterized protein</fullName>
    </submittedName>
</protein>
<organism evidence="1 2">
    <name type="scientific">Candidatus Methanomarinus sp</name>
    <dbReference type="NCBI Taxonomy" id="3386244"/>
    <lineage>
        <taxon>Archaea</taxon>
        <taxon>Methanobacteriati</taxon>
        <taxon>Methanobacteriota</taxon>
        <taxon>Stenosarchaea group</taxon>
        <taxon>Methanomicrobia</taxon>
        <taxon>Methanosarcinales</taxon>
        <taxon>ANME-2 cluster</taxon>
        <taxon>Candidatus Methanocomedenaceae</taxon>
        <taxon>Candidatus Methanomarinus</taxon>
    </lineage>
</organism>
<accession>A0AC61SCZ2</accession>